<dbReference type="InterPro" id="IPR012910">
    <property type="entry name" value="Plug_dom"/>
</dbReference>
<dbReference type="EMBL" id="AWET01000008">
    <property type="protein sequence ID" value="ERK03515.1"/>
    <property type="molecule type" value="Genomic_DNA"/>
</dbReference>
<dbReference type="PROSITE" id="PS52016">
    <property type="entry name" value="TONB_DEPENDENT_REC_3"/>
    <property type="match status" value="1"/>
</dbReference>
<feature type="domain" description="Secretin/TonB short N-terminal" evidence="8">
    <location>
        <begin position="65"/>
        <end position="113"/>
    </location>
</feature>
<dbReference type="Pfam" id="PF13715">
    <property type="entry name" value="CarbopepD_reg_2"/>
    <property type="match status" value="1"/>
</dbReference>
<organism evidence="9 10">
    <name type="scientific">Hoylesella pleuritidis F0068</name>
    <dbReference type="NCBI Taxonomy" id="1081904"/>
    <lineage>
        <taxon>Bacteria</taxon>
        <taxon>Pseudomonadati</taxon>
        <taxon>Bacteroidota</taxon>
        <taxon>Bacteroidia</taxon>
        <taxon>Bacteroidales</taxon>
        <taxon>Prevotellaceae</taxon>
        <taxon>Hoylesella</taxon>
    </lineage>
</organism>
<reference evidence="9 10" key="1">
    <citation type="submission" date="2013-08" db="EMBL/GenBank/DDBJ databases">
        <authorList>
            <person name="Durkin A.S."/>
            <person name="Haft D.R."/>
            <person name="McCorrison J."/>
            <person name="Torralba M."/>
            <person name="Gillis M."/>
            <person name="Haft D.H."/>
            <person name="Methe B."/>
            <person name="Sutton G."/>
            <person name="Nelson K.E."/>
        </authorList>
    </citation>
    <scope>NUCLEOTIDE SEQUENCE [LARGE SCALE GENOMIC DNA]</scope>
    <source>
        <strain evidence="9 10">F0068</strain>
    </source>
</reference>
<comment type="subcellular location">
    <subcellularLocation>
        <location evidence="1 7">Cell outer membrane</location>
        <topology evidence="1 7">Multi-pass membrane protein</topology>
    </subcellularLocation>
</comment>
<dbReference type="RefSeq" id="WP_021583153.1">
    <property type="nucleotide sequence ID" value="NZ_AWET01000008.1"/>
</dbReference>
<keyword evidence="5 7" id="KW-0472">Membrane</keyword>
<dbReference type="InterPro" id="IPR023997">
    <property type="entry name" value="TonB-dep_OMP_SusC/RagA_CS"/>
</dbReference>
<keyword evidence="6 7" id="KW-0998">Cell outer membrane</keyword>
<dbReference type="Proteomes" id="UP000016600">
    <property type="component" value="Unassembled WGS sequence"/>
</dbReference>
<gene>
    <name evidence="9" type="ORF">HMPREF1218_0026</name>
</gene>
<evidence type="ECO:0000313" key="10">
    <source>
        <dbReference type="Proteomes" id="UP000016600"/>
    </source>
</evidence>
<keyword evidence="4 7" id="KW-0812">Transmembrane</keyword>
<evidence type="ECO:0000313" key="9">
    <source>
        <dbReference type="EMBL" id="ERK03515.1"/>
    </source>
</evidence>
<dbReference type="Gene3D" id="2.170.130.10">
    <property type="entry name" value="TonB-dependent receptor, plug domain"/>
    <property type="match status" value="1"/>
</dbReference>
<dbReference type="NCBIfam" id="TIGR04057">
    <property type="entry name" value="SusC_RagA_signa"/>
    <property type="match status" value="1"/>
</dbReference>
<dbReference type="InterPro" id="IPR023996">
    <property type="entry name" value="TonB-dep_OMP_SusC/RagA"/>
</dbReference>
<keyword evidence="10" id="KW-1185">Reference proteome</keyword>
<dbReference type="AlphaFoldDB" id="U2MPC6"/>
<evidence type="ECO:0000256" key="7">
    <source>
        <dbReference type="PROSITE-ProRule" id="PRU01360"/>
    </source>
</evidence>
<dbReference type="Gene3D" id="2.40.170.20">
    <property type="entry name" value="TonB-dependent receptor, beta-barrel domain"/>
    <property type="match status" value="1"/>
</dbReference>
<keyword evidence="3 7" id="KW-1134">Transmembrane beta strand</keyword>
<dbReference type="NCBIfam" id="TIGR04056">
    <property type="entry name" value="OMP_RagA_SusC"/>
    <property type="match status" value="1"/>
</dbReference>
<sequence length="1213" mass="136462">MEYKIKKWQICSRFACKIVVILFALLGSIRVVEAQSLTDRVTVECHNEPLASALKKVEKASRFKVLFTYDEVQGYTVSIQIKNKTIEKALSLLLQNKPFKYSVNGKFIHITQTHTQASCISDNQSQDVFSGNQLSGRNKVVIQGKVLSKTMKDPLPGVTVFIKGTSEGAQTNLEGIFRIETSTKHPVLQFTYAGMKPLTMIWRGEEMLRVMMEDDVSLIDEVVVTGYQRIRKSEMVGSANTVQIEDLFYDGHRSIEQMLQGKLSGTSVLNTSGLVGATQRVRVRGTSTLLGNQEPVWVVDGIIQEDPLPFKTRDLDALGNITQDNFDMIKNFVGNSISWLSPNDIKTISVLKDASATVMYGVKAANGVIVITTKQGKSGRVSINYSGGFSISPRIHYSQMNLMNSSERIDVSSEIYRRGLISEANRPLERIGYEGLLGQYLRKEINYQQFADGVRKARSNNTDWFKELFRNSISYNHSVSISGGSDNINYYASLNGSFTNGISKGNDSKNYSASVSIDTKFSNKVSLSVRLNAASHETHGFFRVNPYYYARTINRAIPAYNDDGSLFYYTKTQDTNRRKYNIINELNCSGNINTTNTMALSANLRWMIFEGLRFEGLLGYNTSNVVGESYADEQSFFITNLRGYEFGLYGPGDLEYKKSRLPHGGELNTTESRNKNYTLRATLSYNKILNNVHRLSFMAGGEMRSNKYDGYNTTVYGYFRQRGKSIMLPPRQVVDPLNSSHLIANDLYDNFSNSIIDRKINNVGIFATSMYSYDERYILSASIRSDASNRFGQDERNRFLPVWSVGARWNIINEPWMKNVSWISDFNVRASYGWQGNVVENYGPDLIAELGRGRDFIDTRTGRYILKIKSLPYDNLRWEKTKSINLGIDFGVLKNRIAFSAEYYLKHTSDMIVSKAVPYEYGVLFMPINGGSMTNRGFEFTASITPIRTKDWVWSFSMNTAKNFNEIQSTIAENQNWRAAAGGSVHKKGYPVGSFWAWNFAGLDPQGGYPLFNIPTKEEGANPLDATTYMTYAGTTEPDFSGGMSTVLRWKTLTLSASFSIALGGKRFLTDLFDEDYLNNSTPSAYSNLSKDMVKRWQKPGDELHTQIPTIPHRNIPLVDLPNGSTEYRHRMYNYSTARVVNASFLRCNNISLSYTVPAKIVNKMALKNLSINGSVSNPFIVVSKDYNGVDPEVATGSQPITPSYSLTLNFSL</sequence>
<dbReference type="Gene3D" id="3.55.50.30">
    <property type="match status" value="1"/>
</dbReference>
<dbReference type="Pfam" id="PF07715">
    <property type="entry name" value="Plug"/>
    <property type="match status" value="1"/>
</dbReference>
<dbReference type="SUPFAM" id="SSF49464">
    <property type="entry name" value="Carboxypeptidase regulatory domain-like"/>
    <property type="match status" value="1"/>
</dbReference>
<evidence type="ECO:0000256" key="4">
    <source>
        <dbReference type="ARBA" id="ARBA00022692"/>
    </source>
</evidence>
<evidence type="ECO:0000256" key="2">
    <source>
        <dbReference type="ARBA" id="ARBA00022448"/>
    </source>
</evidence>
<proteinExistence type="inferred from homology"/>
<keyword evidence="2 7" id="KW-0813">Transport</keyword>
<dbReference type="PATRIC" id="fig|1081904.3.peg.447"/>
<evidence type="ECO:0000259" key="8">
    <source>
        <dbReference type="SMART" id="SM00965"/>
    </source>
</evidence>
<evidence type="ECO:0000256" key="5">
    <source>
        <dbReference type="ARBA" id="ARBA00023136"/>
    </source>
</evidence>
<comment type="caution">
    <text evidence="9">The sequence shown here is derived from an EMBL/GenBank/DDBJ whole genome shotgun (WGS) entry which is preliminary data.</text>
</comment>
<dbReference type="InterPro" id="IPR011662">
    <property type="entry name" value="Secretin/TonB_short_N"/>
</dbReference>
<protein>
    <submittedName>
        <fullName evidence="9">TonB-linked outer membrane protein, SusC/RagA family</fullName>
    </submittedName>
</protein>
<dbReference type="InterPro" id="IPR039426">
    <property type="entry name" value="TonB-dep_rcpt-like"/>
</dbReference>
<dbReference type="GO" id="GO:0009279">
    <property type="term" value="C:cell outer membrane"/>
    <property type="evidence" value="ECO:0007669"/>
    <property type="project" value="UniProtKB-SubCell"/>
</dbReference>
<dbReference type="InterPro" id="IPR036942">
    <property type="entry name" value="Beta-barrel_TonB_sf"/>
</dbReference>
<dbReference type="InterPro" id="IPR037066">
    <property type="entry name" value="Plug_dom_sf"/>
</dbReference>
<accession>U2MPC6</accession>
<dbReference type="InterPro" id="IPR008969">
    <property type="entry name" value="CarboxyPept-like_regulatory"/>
</dbReference>
<name>U2MPC6_9BACT</name>
<evidence type="ECO:0000256" key="1">
    <source>
        <dbReference type="ARBA" id="ARBA00004571"/>
    </source>
</evidence>
<dbReference type="SUPFAM" id="SSF56935">
    <property type="entry name" value="Porins"/>
    <property type="match status" value="1"/>
</dbReference>
<dbReference type="SMART" id="SM00965">
    <property type="entry name" value="STN"/>
    <property type="match status" value="1"/>
</dbReference>
<comment type="similarity">
    <text evidence="7">Belongs to the TonB-dependent receptor family.</text>
</comment>
<evidence type="ECO:0000256" key="6">
    <source>
        <dbReference type="ARBA" id="ARBA00023237"/>
    </source>
</evidence>
<evidence type="ECO:0000256" key="3">
    <source>
        <dbReference type="ARBA" id="ARBA00022452"/>
    </source>
</evidence>